<feature type="compositionally biased region" description="Polar residues" evidence="1">
    <location>
        <begin position="222"/>
        <end position="241"/>
    </location>
</feature>
<feature type="compositionally biased region" description="Pro residues" evidence="1">
    <location>
        <begin position="124"/>
        <end position="139"/>
    </location>
</feature>
<evidence type="ECO:0000313" key="3">
    <source>
        <dbReference type="EMBL" id="BDI18394.1"/>
    </source>
</evidence>
<feature type="region of interest" description="Disordered" evidence="1">
    <location>
        <begin position="94"/>
        <end position="241"/>
    </location>
</feature>
<protein>
    <recommendedName>
        <fullName evidence="5">AMIN domain-containing protein</fullName>
    </recommendedName>
</protein>
<keyword evidence="2" id="KW-0732">Signal</keyword>
<gene>
    <name evidence="3" type="ORF">ANSO36C_41960</name>
</gene>
<dbReference type="Proteomes" id="UP001055453">
    <property type="component" value="Chromosome"/>
</dbReference>
<accession>A0ABM7Z5P3</accession>
<proteinExistence type="predicted"/>
<dbReference type="EMBL" id="AP025732">
    <property type="protein sequence ID" value="BDI18394.1"/>
    <property type="molecule type" value="Genomic_DNA"/>
</dbReference>
<evidence type="ECO:0000256" key="1">
    <source>
        <dbReference type="SAM" id="MobiDB-lite"/>
    </source>
</evidence>
<feature type="compositionally biased region" description="Pro residues" evidence="1">
    <location>
        <begin position="168"/>
        <end position="183"/>
    </location>
</feature>
<feature type="compositionally biased region" description="Pro residues" evidence="1">
    <location>
        <begin position="190"/>
        <end position="205"/>
    </location>
</feature>
<evidence type="ECO:0000256" key="2">
    <source>
        <dbReference type="SAM" id="SignalP"/>
    </source>
</evidence>
<keyword evidence="4" id="KW-1185">Reference proteome</keyword>
<evidence type="ECO:0000313" key="4">
    <source>
        <dbReference type="Proteomes" id="UP001055453"/>
    </source>
</evidence>
<reference evidence="3" key="1">
    <citation type="submission" date="2022-04" db="EMBL/GenBank/DDBJ databases">
        <title>Complete genome sequence of a cyanobacterium, Nostoc sp. SO-36, isolated in Antarctica.</title>
        <authorList>
            <person name="Kanesaki Y."/>
            <person name="Effendi D."/>
            <person name="Sakamoto T."/>
            <person name="Ohtani S."/>
            <person name="Awai K."/>
        </authorList>
    </citation>
    <scope>NUCLEOTIDE SEQUENCE</scope>
    <source>
        <strain evidence="3">SO-36</strain>
    </source>
</reference>
<feature type="compositionally biased region" description="Pro residues" evidence="1">
    <location>
        <begin position="146"/>
        <end position="161"/>
    </location>
</feature>
<sequence>MNMKPQNFRKSADLFSAICGGLLISLPAIPQALAQESTLKVNPCPSIFYEEPHNSQVVVPQGCPPNALTQRLAAQGLLPVPATPSQEQIRFGVGGEADPANISSTLNPSPSIFTEPPYNRSQAPVPPQPGARPPRPVPPTEGQMSPVPPQPGARSPRPVPPTEGQMSPVPPQPGVRPPRPVPPTEGQMSPVPPQPGVRPPRPVPPTEGQMSPVPPQPVPGDRSQQPSPGAVSTDQPSVLQPRQTPSATIALNNGTVNIRLVNDTAANVTYQVIGDTAPRSLQGKYNVTLQGLRTPLTVTFEREDGGQLIVTPQASSEAGTLEVTFKEATNTAQGRSAMRIEPNGSVFLN</sequence>
<name>A0ABM7Z5P3_NOSCO</name>
<feature type="signal peptide" evidence="2">
    <location>
        <begin position="1"/>
        <end position="34"/>
    </location>
</feature>
<evidence type="ECO:0008006" key="5">
    <source>
        <dbReference type="Google" id="ProtNLM"/>
    </source>
</evidence>
<feature type="chain" id="PRO_5047360075" description="AMIN domain-containing protein" evidence="2">
    <location>
        <begin position="35"/>
        <end position="349"/>
    </location>
</feature>
<feature type="compositionally biased region" description="Polar residues" evidence="1">
    <location>
        <begin position="101"/>
        <end position="112"/>
    </location>
</feature>
<organism evidence="3 4">
    <name type="scientific">Nostoc cf. commune SO-36</name>
    <dbReference type="NCBI Taxonomy" id="449208"/>
    <lineage>
        <taxon>Bacteria</taxon>
        <taxon>Bacillati</taxon>
        <taxon>Cyanobacteriota</taxon>
        <taxon>Cyanophyceae</taxon>
        <taxon>Nostocales</taxon>
        <taxon>Nostocaceae</taxon>
        <taxon>Nostoc</taxon>
    </lineage>
</organism>